<dbReference type="EMBL" id="MN739091">
    <property type="protein sequence ID" value="QHS88012.1"/>
    <property type="molecule type" value="Genomic_DNA"/>
</dbReference>
<protein>
    <submittedName>
        <fullName evidence="1">Uncharacterized protein</fullName>
    </submittedName>
</protein>
<reference evidence="1" key="1">
    <citation type="journal article" date="2020" name="Nature">
        <title>Giant virus diversity and host interactions through global metagenomics.</title>
        <authorList>
            <person name="Schulz F."/>
            <person name="Roux S."/>
            <person name="Paez-Espino D."/>
            <person name="Jungbluth S."/>
            <person name="Walsh D.A."/>
            <person name="Denef V.J."/>
            <person name="McMahon K.D."/>
            <person name="Konstantinidis K.T."/>
            <person name="Eloe-Fadrosh E.A."/>
            <person name="Kyrpides N.C."/>
            <person name="Woyke T."/>
        </authorList>
    </citation>
    <scope>NUCLEOTIDE SEQUENCE</scope>
    <source>
        <strain evidence="1">GVMAG-M-3300010158-13</strain>
    </source>
</reference>
<name>A0A6C0B7J1_9ZZZZ</name>
<proteinExistence type="predicted"/>
<evidence type="ECO:0000313" key="1">
    <source>
        <dbReference type="EMBL" id="QHS88012.1"/>
    </source>
</evidence>
<accession>A0A6C0B7J1</accession>
<sequence length="317" mass="36916">MKTKYIYILLFFFALSLFCLYFVKSIEANSESNPPIHLGNYICRYFYNLGKSIHEKKDFEFDVPDSIDFVKNLPKKINYKKEFDSIRNEMIAEGIDDQWFIHSQPNDYGAFEMKDVKTEKFWLALKPLAHKIMDESFKVSNIVKTVDNPVIHFRCADVPFSKHPGYLFQKYTFFKDALTEITKRTKKHDKIILSYCNTHRSGQIERESCDIYAKSIKEYIETLDYKVDVQCNEYIDDFAIMFYAPAVISSGSSFSFMAGFFGKGVFISAGHQFYESPEQNNYLNDIGDWLFKGYNISHSSVADYTDTGSVIKLLSEE</sequence>
<dbReference type="AlphaFoldDB" id="A0A6C0B7J1"/>
<organism evidence="1">
    <name type="scientific">viral metagenome</name>
    <dbReference type="NCBI Taxonomy" id="1070528"/>
    <lineage>
        <taxon>unclassified sequences</taxon>
        <taxon>metagenomes</taxon>
        <taxon>organismal metagenomes</taxon>
    </lineage>
</organism>